<reference evidence="1 2" key="1">
    <citation type="journal article" date="2018" name="Microbes Environ.">
        <title>Comparative Genomic Insights into Endofungal Lifestyles of Two Bacterial Endosymbionts, Mycoavidus cysteinexigens and Burkholderia rhizoxinica.</title>
        <authorList>
            <person name="Sharmin D."/>
            <person name="Guo Y."/>
            <person name="Nishizawa T."/>
            <person name="Ohshima S."/>
            <person name="Sato Y."/>
            <person name="Takashima Y."/>
            <person name="Narisawa K."/>
            <person name="Ohta H."/>
        </authorList>
    </citation>
    <scope>NUCLEOTIDE SEQUENCE [LARGE SCALE GENOMIC DNA]</scope>
    <source>
        <strain evidence="1 2">B1-EB</strain>
    </source>
</reference>
<evidence type="ECO:0000313" key="2">
    <source>
        <dbReference type="Proteomes" id="UP000282597"/>
    </source>
</evidence>
<dbReference type="EMBL" id="AP018150">
    <property type="protein sequence ID" value="BBE08474.1"/>
    <property type="molecule type" value="Genomic_DNA"/>
</dbReference>
<evidence type="ECO:0000313" key="1">
    <source>
        <dbReference type="EMBL" id="BBE08474.1"/>
    </source>
</evidence>
<proteinExistence type="predicted"/>
<dbReference type="Proteomes" id="UP000282597">
    <property type="component" value="Chromosome"/>
</dbReference>
<name>A0A2Z6EST8_9BURK</name>
<accession>A0A2Z6EST8</accession>
<gene>
    <name evidence="1" type="ORF">MCB1EB_0313</name>
</gene>
<dbReference type="AlphaFoldDB" id="A0A2Z6EST8"/>
<dbReference type="KEGG" id="mcys:MCB1EB_0313"/>
<sequence>MLKYRESAKMEQVTYLLSLETFLLANKTGVLADHQRYIVEELMTQFYGKLLEELIC</sequence>
<keyword evidence="2" id="KW-1185">Reference proteome</keyword>
<protein>
    <submittedName>
        <fullName evidence="1">Transcriptional regulator</fullName>
    </submittedName>
</protein>
<organism evidence="1 2">
    <name type="scientific">Mycoavidus cysteinexigens</name>
    <dbReference type="NCBI Taxonomy" id="1553431"/>
    <lineage>
        <taxon>Bacteria</taxon>
        <taxon>Pseudomonadati</taxon>
        <taxon>Pseudomonadota</taxon>
        <taxon>Betaproteobacteria</taxon>
        <taxon>Burkholderiales</taxon>
        <taxon>Burkholderiaceae</taxon>
        <taxon>Mycoavidus</taxon>
    </lineage>
</organism>